<evidence type="ECO:0000256" key="3">
    <source>
        <dbReference type="ARBA" id="ARBA00022833"/>
    </source>
</evidence>
<dbReference type="PANTHER" id="PTHR10887">
    <property type="entry name" value="DNA2/NAM7 HELICASE FAMILY"/>
    <property type="match status" value="1"/>
</dbReference>
<dbReference type="AlphaFoldDB" id="A0A553MZ22"/>
<dbReference type="InterPro" id="IPR000571">
    <property type="entry name" value="Znf_CCCH"/>
</dbReference>
<dbReference type="Proteomes" id="UP000316079">
    <property type="component" value="Unassembled WGS sequence"/>
</dbReference>
<keyword evidence="2 4" id="KW-0863">Zinc-finger</keyword>
<evidence type="ECO:0000256" key="2">
    <source>
        <dbReference type="ARBA" id="ARBA00022771"/>
    </source>
</evidence>
<dbReference type="GO" id="GO:0005829">
    <property type="term" value="C:cytosol"/>
    <property type="evidence" value="ECO:0007669"/>
    <property type="project" value="TreeGrafter"/>
</dbReference>
<feature type="zinc finger region" description="C3H1-type" evidence="4">
    <location>
        <begin position="234"/>
        <end position="262"/>
    </location>
</feature>
<dbReference type="GO" id="GO:0008270">
    <property type="term" value="F:zinc ion binding"/>
    <property type="evidence" value="ECO:0007669"/>
    <property type="project" value="UniProtKB-KW"/>
</dbReference>
<gene>
    <name evidence="6" type="ORF">DNTS_005206</name>
</gene>
<dbReference type="InterPro" id="IPR027417">
    <property type="entry name" value="P-loop_NTPase"/>
</dbReference>
<dbReference type="Gene3D" id="3.40.50.300">
    <property type="entry name" value="P-loop containing nucleotide triphosphate hydrolases"/>
    <property type="match status" value="1"/>
</dbReference>
<dbReference type="PANTHER" id="PTHR10887:SF365">
    <property type="entry name" value="HELICASE WITH ZINC FINGER DOMAIN-RELATED"/>
    <property type="match status" value="1"/>
</dbReference>
<dbReference type="InterPro" id="IPR045055">
    <property type="entry name" value="DNA2/NAM7-like"/>
</dbReference>
<dbReference type="SUPFAM" id="SSF90229">
    <property type="entry name" value="CCCH zinc finger"/>
    <property type="match status" value="1"/>
</dbReference>
<protein>
    <recommendedName>
        <fullName evidence="5">C3H1-type domain-containing protein</fullName>
    </recommendedName>
</protein>
<dbReference type="GO" id="GO:0035194">
    <property type="term" value="P:regulatory ncRNA-mediated post-transcriptional gene silencing"/>
    <property type="evidence" value="ECO:0007669"/>
    <property type="project" value="TreeGrafter"/>
</dbReference>
<organism evidence="6 7">
    <name type="scientific">Danionella cerebrum</name>
    <dbReference type="NCBI Taxonomy" id="2873325"/>
    <lineage>
        <taxon>Eukaryota</taxon>
        <taxon>Metazoa</taxon>
        <taxon>Chordata</taxon>
        <taxon>Craniata</taxon>
        <taxon>Vertebrata</taxon>
        <taxon>Euteleostomi</taxon>
        <taxon>Actinopterygii</taxon>
        <taxon>Neopterygii</taxon>
        <taxon>Teleostei</taxon>
        <taxon>Ostariophysi</taxon>
        <taxon>Cypriniformes</taxon>
        <taxon>Danionidae</taxon>
        <taxon>Danioninae</taxon>
        <taxon>Danionella</taxon>
    </lineage>
</organism>
<dbReference type="OrthoDB" id="5988104at2759"/>
<dbReference type="STRING" id="623744.A0A553MZ22"/>
<feature type="domain" description="C3H1-type" evidence="5">
    <location>
        <begin position="234"/>
        <end position="262"/>
    </location>
</feature>
<dbReference type="PROSITE" id="PS50103">
    <property type="entry name" value="ZF_C3H1"/>
    <property type="match status" value="1"/>
</dbReference>
<keyword evidence="1 4" id="KW-0479">Metal-binding</keyword>
<dbReference type="Gene3D" id="4.10.1000.10">
    <property type="entry name" value="Zinc finger, CCCH-type"/>
    <property type="match status" value="1"/>
</dbReference>
<dbReference type="GO" id="GO:0043186">
    <property type="term" value="C:P granule"/>
    <property type="evidence" value="ECO:0007669"/>
    <property type="project" value="TreeGrafter"/>
</dbReference>
<evidence type="ECO:0000256" key="1">
    <source>
        <dbReference type="ARBA" id="ARBA00022723"/>
    </source>
</evidence>
<evidence type="ECO:0000313" key="7">
    <source>
        <dbReference type="Proteomes" id="UP000316079"/>
    </source>
</evidence>
<dbReference type="EMBL" id="SRMA01027192">
    <property type="protein sequence ID" value="TRY58412.1"/>
    <property type="molecule type" value="Genomic_DNA"/>
</dbReference>
<evidence type="ECO:0000256" key="4">
    <source>
        <dbReference type="PROSITE-ProRule" id="PRU00723"/>
    </source>
</evidence>
<keyword evidence="3 4" id="KW-0862">Zinc</keyword>
<evidence type="ECO:0000313" key="6">
    <source>
        <dbReference type="EMBL" id="TRY58412.1"/>
    </source>
</evidence>
<dbReference type="FunFam" id="4.10.1000.10:FF:000009">
    <property type="entry name" value="probable helicase with zinc finger domain"/>
    <property type="match status" value="1"/>
</dbReference>
<evidence type="ECO:0000259" key="5">
    <source>
        <dbReference type="PROSITE" id="PS50103"/>
    </source>
</evidence>
<proteinExistence type="predicted"/>
<reference evidence="6 7" key="1">
    <citation type="journal article" date="2019" name="Sci. Data">
        <title>Hybrid genome assembly and annotation of Danionella translucida.</title>
        <authorList>
            <person name="Kadobianskyi M."/>
            <person name="Schulze L."/>
            <person name="Schuelke M."/>
            <person name="Judkewitz B."/>
        </authorList>
    </citation>
    <scope>NUCLEOTIDE SEQUENCE [LARGE SCALE GENOMIC DNA]</scope>
    <source>
        <strain evidence="6 7">Bolton</strain>
    </source>
</reference>
<name>A0A553MZ22_9TELE</name>
<dbReference type="InterPro" id="IPR041677">
    <property type="entry name" value="DNA2/NAM7_AAA_11"/>
</dbReference>
<accession>A0A553MZ22</accession>
<dbReference type="Pfam" id="PF13086">
    <property type="entry name" value="AAA_11"/>
    <property type="match status" value="1"/>
</dbReference>
<dbReference type="GO" id="GO:0004386">
    <property type="term" value="F:helicase activity"/>
    <property type="evidence" value="ECO:0007669"/>
    <property type="project" value="InterPro"/>
</dbReference>
<keyword evidence="7" id="KW-1185">Reference proteome</keyword>
<dbReference type="InterPro" id="IPR036855">
    <property type="entry name" value="Znf_CCCH_sf"/>
</dbReference>
<sequence length="778" mass="87621">MVWFTEIAIPSCLLSLREGIEGSCECETQGTTHLTSGPIAFDFDFESFNICFLVCGRRCPRVMEDRRPQQSCDEAIGSLVRQESEAAEALLAPGPRTPSAPGAVLLRTRARLYRIAERLQLKDYDQADEDCKHAAAEVHRLCVGSVFAEGSLGAALQSLLLDGSLPEVCSILSKALYGEPLNGIMTKDMTRLKRLLSEIEALRSNVVSDLAEENEEDVEEGWQYRPPPRGVTSSEEYTLCKRFLEQGLCRYGAQCTSAHSQEELSEWQRRYASRLIRLKQQQEGKHFTENYMEALIEKWINSLTPERVMNDCVEGITVKHSSDLSITVNSKKSSHSWTFTLFCKPVRSLQRIALLYDANRPHFSITGVSAGDASALEPQELCEGCQECSVTSLIHNGMDHCLYSVEVSFSTEIFGTFRQTVVFDFGSEPVLMQRVMVDAASIEDLEHLMQARQQLLMSARRWDASCKSIIEFVPSESMDLERGLLSRYQIPLSADQLFTQSVLDRSLTRDNYQSRLHDLLYIEEIAQFNIKVNLQLVTSFMLTGISGGAKYAQGGQLFGRFKLTETLSEDTLAGRLVMTKVNSVLLLPVCRERTAPNQPAGAKERVYEALIEEKTKDYIFLRVCKDCCQELGLVPDQELQVELQFQLNRLPLCEMHYALDRIRDTGILFPDVRLTPTIPWSPNRQWDEQLDPRLNAKQKEAILAITTPLSINLPPVLIIGPYGTGKTFTLAQAVKHILKQPETRVLVCTHSNSAADLYIKDYLHPYVEAGNPHARPLR</sequence>
<comment type="caution">
    <text evidence="6">The sequence shown here is derived from an EMBL/GenBank/DDBJ whole genome shotgun (WGS) entry which is preliminary data.</text>
</comment>
<dbReference type="SMART" id="SM00356">
    <property type="entry name" value="ZnF_C3H1"/>
    <property type="match status" value="1"/>
</dbReference>
<dbReference type="SUPFAM" id="SSF52540">
    <property type="entry name" value="P-loop containing nucleoside triphosphate hydrolases"/>
    <property type="match status" value="1"/>
</dbReference>
<dbReference type="Pfam" id="PF00642">
    <property type="entry name" value="zf-CCCH"/>
    <property type="match status" value="1"/>
</dbReference>